<feature type="domain" description="Tip attachment protein J" evidence="3">
    <location>
        <begin position="792"/>
        <end position="945"/>
    </location>
</feature>
<dbReference type="InterPro" id="IPR032876">
    <property type="entry name" value="J_dom"/>
</dbReference>
<dbReference type="Pfam" id="PF23666">
    <property type="entry name" value="Rcc01698_C"/>
    <property type="match status" value="1"/>
</dbReference>
<gene>
    <name evidence="5" type="ORF">SAMN02982922_2758</name>
</gene>
<evidence type="ECO:0000259" key="4">
    <source>
        <dbReference type="Pfam" id="PF23666"/>
    </source>
</evidence>
<sequence>MATLVFGLVGKWIGGSLLGALGTIAGRVVDQMLFSPTIKREGPRLSDLTFSASTEGAPVPRVWGRMRISTQVIWATRYKEEKKTTTSGGKGGPRVKTTEYLYSVSMAVGLCEGEIAGVGRVWADGKVIRLDDYNHRVHLGTEDQEPDPLIAEIEGEDRTPAFRGTAYLVFEDMPLEKFGNRAPQITVEVIRRPAEGAALEDMMRAVTLIPGTTEFGYATTPVFLSEVDTELDDAIGENQTASNAATDLVISLDRLQAEAPAVQAVALVVAWHGTDLRCGECEIRPKVEATGRNTKPFEWRVADVTRGTALVVSQYGGSPAAGGAPSDRSVYEAIVELKGRGFEVTLYPFMLMDIPAGNELPDPYGGDEQAAFPWRGRITCHPAPGEPGTADKTSAAADQVAAFFGTASAADFGWNAAQKCVTYSGPDEWSFRRHILHLAAIAAASGGLFGGDPLVIDRFLIGSEMVGLTSVRSSSSSYPAVAQLIDLAAEVRELLGEDTLIGYAADWSEYHSHRPADGSGDVFFNLDPLWSDDEIDFIGIDNYLPLADWRDDPVHLDKTAGAASIYDLDYLRSNVEGGEYFDWYYTDQTARDAQDRTPIVDGAEGKHWVFRQKDFRAWWSEAHHDRPAGVEAGSPTAWAPQSKPIVFTELGCPAVDKGANQPNVFVDPKSSESHLPYYSRGRRDDRMQRAYLEAVLSYWSDDANNPASGEYDGRMVDVDHIHLWTWDARPWPEFPQFASLWADAANWRLGHWLSGRLGAVSLRDVVADIGGGYGVELDTGRLAGLVSGYQLDQVMTARSALEPLARTYFFDAYESGETLRFRHRGETPAASFARADLVVRDNGDFALTRAQESELPRGVDFSFYLPEADYRQAAVRSRRLAGASRSIEQEGAAIAFSEGRAGAIADTLLFEAHAARERAEFTLPPSALALDAGDAVALTVPAGGGARKVNLKLGVVGLDRARTASGTREDASVYDQDDGPETPRALTRPKATPPPVFRFLDIPLLRDAEAATAHAPRVAAWSSPWQSVSLFRAAAEGASLGLDTEISDRADMGKLAQAFYRGPLWIWDEGNDLVVDVAAGVTLASATEIDVLSGANTGAVHTGSDRWEILQWRTAELIATRRYRLTGLLRGQRGSDADMVDEVPIGAAFVVLDVAVTATGLPAALALQPNYWRWGPAGKASTDALYEGATKTFAAVGLRPLSPVHLGASWETDGDIQIGWTRRTRIGGDGWEQVEVPLGEESETYEVEILDTAGASVVRTVSGLGAPAWLYTVADQTADHGAPLTSIRFRVYQMSATIGRGAMAEYP</sequence>
<dbReference type="Gene3D" id="3.20.20.80">
    <property type="entry name" value="Glycosidases"/>
    <property type="match status" value="1"/>
</dbReference>
<feature type="domain" description="GTA TIM-barrel-like" evidence="2">
    <location>
        <begin position="429"/>
        <end position="735"/>
    </location>
</feature>
<dbReference type="CDD" id="cd19607">
    <property type="entry name" value="GTA_TIM-barrel-like"/>
    <property type="match status" value="1"/>
</dbReference>
<dbReference type="Pfam" id="PF13547">
    <property type="entry name" value="GTA_TIM"/>
    <property type="match status" value="1"/>
</dbReference>
<name>A0A1X7NXL4_9HYPH</name>
<evidence type="ECO:0000313" key="6">
    <source>
        <dbReference type="Proteomes" id="UP000193083"/>
    </source>
</evidence>
<dbReference type="SUPFAM" id="SSF51445">
    <property type="entry name" value="(Trans)glycosidases"/>
    <property type="match status" value="1"/>
</dbReference>
<dbReference type="InterPro" id="IPR056490">
    <property type="entry name" value="Rcc01698_C"/>
</dbReference>
<evidence type="ECO:0000259" key="3">
    <source>
        <dbReference type="Pfam" id="PF13550"/>
    </source>
</evidence>
<dbReference type="RefSeq" id="WP_085464666.1">
    <property type="nucleotide sequence ID" value="NZ_FXBL01000004.1"/>
</dbReference>
<evidence type="ECO:0000256" key="1">
    <source>
        <dbReference type="SAM" id="MobiDB-lite"/>
    </source>
</evidence>
<feature type="region of interest" description="Disordered" evidence="1">
    <location>
        <begin position="966"/>
        <end position="990"/>
    </location>
</feature>
<dbReference type="InterPro" id="IPR017853">
    <property type="entry name" value="GH"/>
</dbReference>
<evidence type="ECO:0000313" key="5">
    <source>
        <dbReference type="EMBL" id="SMH42558.1"/>
    </source>
</evidence>
<dbReference type="Pfam" id="PF13550">
    <property type="entry name" value="Phage-tail_3"/>
    <property type="match status" value="1"/>
</dbReference>
<evidence type="ECO:0000259" key="2">
    <source>
        <dbReference type="Pfam" id="PF13547"/>
    </source>
</evidence>
<dbReference type="Proteomes" id="UP000193083">
    <property type="component" value="Unassembled WGS sequence"/>
</dbReference>
<dbReference type="InterPro" id="IPR025195">
    <property type="entry name" value="GTA_TIM_dom"/>
</dbReference>
<organism evidence="5 6">
    <name type="scientific">Mesorhizobium australicum</name>
    <dbReference type="NCBI Taxonomy" id="536018"/>
    <lineage>
        <taxon>Bacteria</taxon>
        <taxon>Pseudomonadati</taxon>
        <taxon>Pseudomonadota</taxon>
        <taxon>Alphaproteobacteria</taxon>
        <taxon>Hyphomicrobiales</taxon>
        <taxon>Phyllobacteriaceae</taxon>
        <taxon>Mesorhizobium</taxon>
    </lineage>
</organism>
<dbReference type="EMBL" id="FXBL01000004">
    <property type="protein sequence ID" value="SMH42558.1"/>
    <property type="molecule type" value="Genomic_DNA"/>
</dbReference>
<feature type="domain" description="Rcc01698-like C-terminal" evidence="4">
    <location>
        <begin position="1050"/>
        <end position="1150"/>
    </location>
</feature>
<dbReference type="OrthoDB" id="8445115at2"/>
<proteinExistence type="predicted"/>
<reference evidence="5 6" key="1">
    <citation type="submission" date="2017-04" db="EMBL/GenBank/DDBJ databases">
        <authorList>
            <person name="Afonso C.L."/>
            <person name="Miller P.J."/>
            <person name="Scott M.A."/>
            <person name="Spackman E."/>
            <person name="Goraichik I."/>
            <person name="Dimitrov K.M."/>
            <person name="Suarez D.L."/>
            <person name="Swayne D.E."/>
        </authorList>
    </citation>
    <scope>NUCLEOTIDE SEQUENCE [LARGE SCALE GENOMIC DNA]</scope>
    <source>
        <strain evidence="5 6">B5P</strain>
    </source>
</reference>
<accession>A0A1X7NXL4</accession>
<keyword evidence="6" id="KW-1185">Reference proteome</keyword>
<protein>
    <submittedName>
        <fullName evidence="5">Putative phage tail protein</fullName>
    </submittedName>
</protein>